<evidence type="ECO:0000313" key="2">
    <source>
        <dbReference type="EMBL" id="MYM97016.1"/>
    </source>
</evidence>
<dbReference type="AlphaFoldDB" id="A0A845GUX9"/>
<name>A0A845GUX9_9BURK</name>
<sequence length="151" mass="16582">MRGACWASSCRRAAGLGVLATLLCSLSAAATDNADIYGRWSLTRLLDSADIAAMPERQARALVGTQVVIAPDRFVIGSRTCRHPSYERSLDDLPRSFREQGHVSSANMGLPDPVTAIDARCTHIYLKAPGRIVVQWDGYYYDAEKLKPIEK</sequence>
<gene>
    <name evidence="2" type="ORF">GTP90_24500</name>
</gene>
<accession>A0A845GUX9</accession>
<dbReference type="RefSeq" id="WP_161085984.1">
    <property type="nucleotide sequence ID" value="NZ_WWCX01000060.1"/>
</dbReference>
<dbReference type="Proteomes" id="UP000447355">
    <property type="component" value="Unassembled WGS sequence"/>
</dbReference>
<evidence type="ECO:0000313" key="3">
    <source>
        <dbReference type="Proteomes" id="UP000447355"/>
    </source>
</evidence>
<feature type="signal peptide" evidence="1">
    <location>
        <begin position="1"/>
        <end position="30"/>
    </location>
</feature>
<comment type="caution">
    <text evidence="2">The sequence shown here is derived from an EMBL/GenBank/DDBJ whole genome shotgun (WGS) entry which is preliminary data.</text>
</comment>
<protein>
    <recommendedName>
        <fullName evidence="4">DUF3617 family protein</fullName>
    </recommendedName>
</protein>
<organism evidence="2 3">
    <name type="scientific">Duganella vulcania</name>
    <dbReference type="NCBI Taxonomy" id="2692166"/>
    <lineage>
        <taxon>Bacteria</taxon>
        <taxon>Pseudomonadati</taxon>
        <taxon>Pseudomonadota</taxon>
        <taxon>Betaproteobacteria</taxon>
        <taxon>Burkholderiales</taxon>
        <taxon>Oxalobacteraceae</taxon>
        <taxon>Telluria group</taxon>
        <taxon>Duganella</taxon>
    </lineage>
</organism>
<evidence type="ECO:0008006" key="4">
    <source>
        <dbReference type="Google" id="ProtNLM"/>
    </source>
</evidence>
<evidence type="ECO:0000256" key="1">
    <source>
        <dbReference type="SAM" id="SignalP"/>
    </source>
</evidence>
<feature type="chain" id="PRO_5033041935" description="DUF3617 family protein" evidence="1">
    <location>
        <begin position="31"/>
        <end position="151"/>
    </location>
</feature>
<reference evidence="2" key="1">
    <citation type="submission" date="2019-12" db="EMBL/GenBank/DDBJ databases">
        <title>Novel species isolated from a subtropical stream in China.</title>
        <authorList>
            <person name="Lu H."/>
        </authorList>
    </citation>
    <scope>NUCLEOTIDE SEQUENCE [LARGE SCALE GENOMIC DNA]</scope>
    <source>
        <strain evidence="2">FT81W</strain>
    </source>
</reference>
<keyword evidence="1" id="KW-0732">Signal</keyword>
<proteinExistence type="predicted"/>
<dbReference type="EMBL" id="WWCX01000060">
    <property type="protein sequence ID" value="MYM97016.1"/>
    <property type="molecule type" value="Genomic_DNA"/>
</dbReference>